<dbReference type="GO" id="GO:0009234">
    <property type="term" value="P:menaquinone biosynthetic process"/>
    <property type="evidence" value="ECO:0007669"/>
    <property type="project" value="UniProtKB-UniRule"/>
</dbReference>
<feature type="binding site" evidence="6">
    <location>
        <begin position="149"/>
        <end position="150"/>
    </location>
    <ligand>
        <name>S-adenosyl-L-methionine</name>
        <dbReference type="ChEBI" id="CHEBI:59789"/>
    </ligand>
</feature>
<feature type="region of interest" description="Disordered" evidence="7">
    <location>
        <begin position="1"/>
        <end position="32"/>
    </location>
</feature>
<evidence type="ECO:0000256" key="7">
    <source>
        <dbReference type="SAM" id="MobiDB-lite"/>
    </source>
</evidence>
<keyword evidence="4 6" id="KW-0831">Ubiquinone biosynthesis</keyword>
<dbReference type="InterPro" id="IPR004033">
    <property type="entry name" value="UbiE/COQ5_MeTrFase"/>
</dbReference>
<dbReference type="Gene3D" id="3.40.50.150">
    <property type="entry name" value="Vaccinia Virus protein VP39"/>
    <property type="match status" value="1"/>
</dbReference>
<accession>A0A2U9S0Q9</accession>
<dbReference type="CDD" id="cd02440">
    <property type="entry name" value="AdoMet_MTases"/>
    <property type="match status" value="1"/>
</dbReference>
<dbReference type="NCBIfam" id="TIGR01934">
    <property type="entry name" value="MenG_MenH_UbiE"/>
    <property type="match status" value="1"/>
</dbReference>
<keyword evidence="2 6" id="KW-0489">Methyltransferase</keyword>
<gene>
    <name evidence="6 8" type="primary">ubiE</name>
    <name evidence="8" type="ORF">DM194_00135</name>
</gene>
<dbReference type="EC" id="2.1.1.201" evidence="6"/>
<dbReference type="KEGG" id="azm:DM194_00135"/>
<feature type="binding site" evidence="6">
    <location>
        <position position="102"/>
    </location>
    <ligand>
        <name>S-adenosyl-L-methionine</name>
        <dbReference type="ChEBI" id="CHEBI:59789"/>
    </ligand>
</feature>
<feature type="binding site" evidence="6">
    <location>
        <position position="121"/>
    </location>
    <ligand>
        <name>S-adenosyl-L-methionine</name>
        <dbReference type="ChEBI" id="CHEBI:59789"/>
    </ligand>
</feature>
<dbReference type="Proteomes" id="UP000249605">
    <property type="component" value="Chromosome"/>
</dbReference>
<proteinExistence type="inferred from homology"/>
<name>A0A2U9S0Q9_9PROT</name>
<dbReference type="AlphaFoldDB" id="A0A2U9S0Q9"/>
<keyword evidence="1 6" id="KW-0474">Menaquinone biosynthesis</keyword>
<comment type="function">
    <text evidence="6">Methyltransferase required for the conversion of demethylmenaquinol (DMKH2) to menaquinol (MKH2) and the conversion of 2-polyprenyl-6-methoxy-1,4-benzoquinol (DDMQH2) to 2-polyprenyl-3-methyl-6-methoxy-1,4-benzoquinol (DMQH2).</text>
</comment>
<dbReference type="InterPro" id="IPR023576">
    <property type="entry name" value="UbiE/COQ5_MeTrFase_CS"/>
</dbReference>
<evidence type="ECO:0000256" key="4">
    <source>
        <dbReference type="ARBA" id="ARBA00022688"/>
    </source>
</evidence>
<comment type="pathway">
    <text evidence="6">Cofactor biosynthesis; ubiquinone biosynthesis.</text>
</comment>
<dbReference type="Pfam" id="PF01209">
    <property type="entry name" value="Ubie_methyltran"/>
    <property type="match status" value="1"/>
</dbReference>
<comment type="caution">
    <text evidence="6">Lacks conserved residue(s) required for the propagation of feature annotation.</text>
</comment>
<dbReference type="EMBL" id="CP029829">
    <property type="protein sequence ID" value="AWU92812.1"/>
    <property type="molecule type" value="Genomic_DNA"/>
</dbReference>
<protein>
    <recommendedName>
        <fullName evidence="6">Ubiquinone/menaquinone biosynthesis C-methyltransferase UbiE</fullName>
        <ecNumber evidence="6">2.1.1.163</ecNumber>
        <ecNumber evidence="6">2.1.1.201</ecNumber>
    </recommendedName>
    <alternativeName>
        <fullName evidence="6">2-methoxy-6-polyprenyl-1,4-benzoquinol methylase</fullName>
    </alternativeName>
    <alternativeName>
        <fullName evidence="6">Demethylmenaquinone methyltransferase</fullName>
    </alternativeName>
</protein>
<dbReference type="EC" id="2.1.1.163" evidence="6"/>
<comment type="similarity">
    <text evidence="6">Belongs to the class I-like SAM-binding methyltransferase superfamily. MenG/UbiE family.</text>
</comment>
<comment type="catalytic activity">
    <reaction evidence="6">
        <text>a 2-methoxy-6-(all-trans-polyprenyl)benzene-1,4-diol + S-adenosyl-L-methionine = a 5-methoxy-2-methyl-3-(all-trans-polyprenyl)benzene-1,4-diol + S-adenosyl-L-homocysteine + H(+)</text>
        <dbReference type="Rhea" id="RHEA:28286"/>
        <dbReference type="Rhea" id="RHEA-COMP:10858"/>
        <dbReference type="Rhea" id="RHEA-COMP:10859"/>
        <dbReference type="ChEBI" id="CHEBI:15378"/>
        <dbReference type="ChEBI" id="CHEBI:57856"/>
        <dbReference type="ChEBI" id="CHEBI:59789"/>
        <dbReference type="ChEBI" id="CHEBI:84166"/>
        <dbReference type="ChEBI" id="CHEBI:84167"/>
        <dbReference type="EC" id="2.1.1.201"/>
    </reaction>
</comment>
<comment type="pathway">
    <text evidence="6">Quinol/quinone metabolism; menaquinone biosynthesis; menaquinol from 1,4-dihydroxy-2-naphthoate: step 2/2.</text>
</comment>
<dbReference type="SUPFAM" id="SSF53335">
    <property type="entry name" value="S-adenosyl-L-methionine-dependent methyltransferases"/>
    <property type="match status" value="1"/>
</dbReference>
<dbReference type="GO" id="GO:0008425">
    <property type="term" value="F:2-methoxy-6-polyprenyl-1,4-benzoquinol methyltransferase activity"/>
    <property type="evidence" value="ECO:0007669"/>
    <property type="project" value="UniProtKB-UniRule"/>
</dbReference>
<evidence type="ECO:0000256" key="6">
    <source>
        <dbReference type="HAMAP-Rule" id="MF_01813"/>
    </source>
</evidence>
<dbReference type="PROSITE" id="PS01183">
    <property type="entry name" value="UBIE_1"/>
    <property type="match status" value="1"/>
</dbReference>
<dbReference type="PROSITE" id="PS01184">
    <property type="entry name" value="UBIE_2"/>
    <property type="match status" value="1"/>
</dbReference>
<evidence type="ECO:0000256" key="5">
    <source>
        <dbReference type="ARBA" id="ARBA00022691"/>
    </source>
</evidence>
<evidence type="ECO:0000256" key="2">
    <source>
        <dbReference type="ARBA" id="ARBA00022603"/>
    </source>
</evidence>
<reference evidence="8 9" key="1">
    <citation type="journal article" date="2019" name="Int. J. Syst. Evol. Microbiol.">
        <title>Azospirillum ramasamyi sp. nov., a novel diazotrophic bacterium isolated from fermented bovine products.</title>
        <authorList>
            <person name="Anandham R."/>
            <person name="Heo J."/>
            <person name="Krishnamoorthy R."/>
            <person name="SenthilKumar M."/>
            <person name="Gopal N.O."/>
            <person name="Kim S.J."/>
            <person name="Kwon S.W."/>
        </authorList>
    </citation>
    <scope>NUCLEOTIDE SEQUENCE [LARGE SCALE GENOMIC DNA]</scope>
    <source>
        <strain evidence="8 9">M2T2B2</strain>
    </source>
</reference>
<sequence length="277" mass="30072">MAPARAIFPAMSDRTPPSSADPQKPASGAAPTGAEGNWFGFTPVDPSAKSGLVRAVFDSVATNYDLMNDLMSGGIHRLWKDTLMEMVAPKPDMTLLDVAGGTGDIAFRFLKKGGGAAVVCDITEAMVRVGRDRAVDRNILSGVQWTVGDAERLPIASRSVDAYTIAFGLRNVTRIDEAIREAHRVLKPGGKFYCLEFSHVVLPVLRELYDVYSFQVLPFMGRVVAKDEASYRYLAESIRRFPPQADLAKRIEAAGFGAVRVRNLSGGIAAIHSGWRI</sequence>
<organism evidence="8 9">
    <name type="scientific">Azospirillum ramasamyi</name>
    <dbReference type="NCBI Taxonomy" id="682998"/>
    <lineage>
        <taxon>Bacteria</taxon>
        <taxon>Pseudomonadati</taxon>
        <taxon>Pseudomonadota</taxon>
        <taxon>Alphaproteobacteria</taxon>
        <taxon>Rhodospirillales</taxon>
        <taxon>Azospirillaceae</taxon>
        <taxon>Azospirillum</taxon>
    </lineage>
</organism>
<dbReference type="InterPro" id="IPR029063">
    <property type="entry name" value="SAM-dependent_MTases_sf"/>
</dbReference>
<evidence type="ECO:0000256" key="3">
    <source>
        <dbReference type="ARBA" id="ARBA00022679"/>
    </source>
</evidence>
<dbReference type="PANTHER" id="PTHR43591:SF24">
    <property type="entry name" value="2-METHOXY-6-POLYPRENYL-1,4-BENZOQUINOL METHYLASE, MITOCHONDRIAL"/>
    <property type="match status" value="1"/>
</dbReference>
<dbReference type="GO" id="GO:0009060">
    <property type="term" value="P:aerobic respiration"/>
    <property type="evidence" value="ECO:0007669"/>
    <property type="project" value="UniProtKB-UniRule"/>
</dbReference>
<dbReference type="GO" id="GO:0032259">
    <property type="term" value="P:methylation"/>
    <property type="evidence" value="ECO:0007669"/>
    <property type="project" value="UniProtKB-KW"/>
</dbReference>
<evidence type="ECO:0000313" key="9">
    <source>
        <dbReference type="Proteomes" id="UP000249605"/>
    </source>
</evidence>
<dbReference type="PROSITE" id="PS51608">
    <property type="entry name" value="SAM_MT_UBIE"/>
    <property type="match status" value="1"/>
</dbReference>
<dbReference type="HAMAP" id="MF_01813">
    <property type="entry name" value="MenG_UbiE_methyltr"/>
    <property type="match status" value="1"/>
</dbReference>
<keyword evidence="9" id="KW-1185">Reference proteome</keyword>
<keyword evidence="5 6" id="KW-0949">S-adenosyl-L-methionine</keyword>
<dbReference type="UniPathway" id="UPA00232"/>
<dbReference type="OrthoDB" id="9808140at2"/>
<keyword evidence="3 6" id="KW-0808">Transferase</keyword>
<evidence type="ECO:0000313" key="8">
    <source>
        <dbReference type="EMBL" id="AWU92812.1"/>
    </source>
</evidence>
<dbReference type="GO" id="GO:0043770">
    <property type="term" value="F:demethylmenaquinone methyltransferase activity"/>
    <property type="evidence" value="ECO:0007669"/>
    <property type="project" value="UniProtKB-UniRule"/>
</dbReference>
<dbReference type="UniPathway" id="UPA00079">
    <property type="reaction ID" value="UER00169"/>
</dbReference>
<comment type="catalytic activity">
    <reaction evidence="6">
        <text>a 2-demethylmenaquinol + S-adenosyl-L-methionine = a menaquinol + S-adenosyl-L-homocysteine + H(+)</text>
        <dbReference type="Rhea" id="RHEA:42640"/>
        <dbReference type="Rhea" id="RHEA-COMP:9539"/>
        <dbReference type="Rhea" id="RHEA-COMP:9563"/>
        <dbReference type="ChEBI" id="CHEBI:15378"/>
        <dbReference type="ChEBI" id="CHEBI:18151"/>
        <dbReference type="ChEBI" id="CHEBI:55437"/>
        <dbReference type="ChEBI" id="CHEBI:57856"/>
        <dbReference type="ChEBI" id="CHEBI:59789"/>
        <dbReference type="EC" id="2.1.1.163"/>
    </reaction>
</comment>
<evidence type="ECO:0000256" key="1">
    <source>
        <dbReference type="ARBA" id="ARBA00022428"/>
    </source>
</evidence>
<dbReference type="PANTHER" id="PTHR43591">
    <property type="entry name" value="METHYLTRANSFERASE"/>
    <property type="match status" value="1"/>
</dbReference>